<keyword evidence="2" id="KW-1185">Reference proteome</keyword>
<feature type="non-terminal residue" evidence="1">
    <location>
        <position position="1"/>
    </location>
</feature>
<organism evidence="1 2">
    <name type="scientific">Gossypium trilobum</name>
    <dbReference type="NCBI Taxonomy" id="34281"/>
    <lineage>
        <taxon>Eukaryota</taxon>
        <taxon>Viridiplantae</taxon>
        <taxon>Streptophyta</taxon>
        <taxon>Embryophyta</taxon>
        <taxon>Tracheophyta</taxon>
        <taxon>Spermatophyta</taxon>
        <taxon>Magnoliopsida</taxon>
        <taxon>eudicotyledons</taxon>
        <taxon>Gunneridae</taxon>
        <taxon>Pentapetalae</taxon>
        <taxon>rosids</taxon>
        <taxon>malvids</taxon>
        <taxon>Malvales</taxon>
        <taxon>Malvaceae</taxon>
        <taxon>Malvoideae</taxon>
        <taxon>Gossypium</taxon>
    </lineage>
</organism>
<proteinExistence type="predicted"/>
<evidence type="ECO:0000313" key="2">
    <source>
        <dbReference type="Proteomes" id="UP000593568"/>
    </source>
</evidence>
<sequence length="286" mass="33296">MEEELANLILINKEEEAFREEAPMVENDNKLCMVRRCLTNSVVHFPSLRNTITDLWHPIGGYSYQILIQPREDSMLVSLLSAEFWVQVHDLPPSFNVGPSKVHENQSEVGCESASKAEKEDISLYAVTRRRTAPVSRWLGEVDGPVCRNLDKKSGDNGHNGGNDRDIWWIWKGDLERLYLNLNYIPLGPRIEALNYEHVNQQNTGCEVDNRASNVSRPIDLILEWENDPLHTMDEQSRAMKILSWNIRRLGKLWIVNCLKNKLRYHIHVNIQDDDNRYLWRLTGFY</sequence>
<protein>
    <recommendedName>
        <fullName evidence="3">DUF4283 domain-containing protein</fullName>
    </recommendedName>
</protein>
<accession>A0A7J9FEQ0</accession>
<evidence type="ECO:0000313" key="1">
    <source>
        <dbReference type="EMBL" id="MBA0783727.1"/>
    </source>
</evidence>
<gene>
    <name evidence="1" type="ORF">Gotri_001389</name>
</gene>
<dbReference type="Proteomes" id="UP000593568">
    <property type="component" value="Unassembled WGS sequence"/>
</dbReference>
<name>A0A7J9FEQ0_9ROSI</name>
<evidence type="ECO:0008006" key="3">
    <source>
        <dbReference type="Google" id="ProtNLM"/>
    </source>
</evidence>
<comment type="caution">
    <text evidence="1">The sequence shown here is derived from an EMBL/GenBank/DDBJ whole genome shotgun (WGS) entry which is preliminary data.</text>
</comment>
<dbReference type="EMBL" id="JABEZW010000013">
    <property type="protein sequence ID" value="MBA0783727.1"/>
    <property type="molecule type" value="Genomic_DNA"/>
</dbReference>
<reference evidence="1 2" key="1">
    <citation type="journal article" date="2019" name="Genome Biol. Evol.">
        <title>Insights into the evolution of the New World diploid cottons (Gossypium, subgenus Houzingenia) based on genome sequencing.</title>
        <authorList>
            <person name="Grover C.E."/>
            <person name="Arick M.A. 2nd"/>
            <person name="Thrash A."/>
            <person name="Conover J.L."/>
            <person name="Sanders W.S."/>
            <person name="Peterson D.G."/>
            <person name="Frelichowski J.E."/>
            <person name="Scheffler J.A."/>
            <person name="Scheffler B.E."/>
            <person name="Wendel J.F."/>
        </authorList>
    </citation>
    <scope>NUCLEOTIDE SEQUENCE [LARGE SCALE GENOMIC DNA]</scope>
    <source>
        <strain evidence="1">8</strain>
        <tissue evidence="1">Leaf</tissue>
    </source>
</reference>
<dbReference type="AlphaFoldDB" id="A0A7J9FEQ0"/>